<protein>
    <recommendedName>
        <fullName evidence="3">PE-PGRS family protein</fullName>
    </recommendedName>
</protein>
<name>A0A7I9Y6P1_MYCAL</name>
<dbReference type="EMBL" id="BLKY01000001">
    <property type="protein sequence ID" value="GFG84345.1"/>
    <property type="molecule type" value="Genomic_DNA"/>
</dbReference>
<accession>A0A7I9Y6P1</accession>
<evidence type="ECO:0000313" key="1">
    <source>
        <dbReference type="EMBL" id="GFG84345.1"/>
    </source>
</evidence>
<proteinExistence type="predicted"/>
<evidence type="ECO:0008006" key="3">
    <source>
        <dbReference type="Google" id="ProtNLM"/>
    </source>
</evidence>
<reference evidence="1 2" key="1">
    <citation type="journal article" date="2019" name="Emerg. Microbes Infect.">
        <title>Comprehensive subspecies identification of 175 nontuberculous mycobacteria species based on 7547 genomic profiles.</title>
        <authorList>
            <person name="Matsumoto Y."/>
            <person name="Kinjo T."/>
            <person name="Motooka D."/>
            <person name="Nabeya D."/>
            <person name="Jung N."/>
            <person name="Uechi K."/>
            <person name="Horii T."/>
            <person name="Iida T."/>
            <person name="Fujita J."/>
            <person name="Nakamura S."/>
        </authorList>
    </citation>
    <scope>NUCLEOTIDE SEQUENCE [LARGE SCALE GENOMIC DNA]</scope>
    <source>
        <strain evidence="1 2">JCM 30723</strain>
    </source>
</reference>
<gene>
    <name evidence="1" type="ORF">MALGJ_10210</name>
</gene>
<sequence>MSGSQGSVLKLSGTVQQIDKELAVEFVLHLDTTRRSAGQATRIAAAGIALAGAGLIAVNPVAPALQDFRHHAVQLTGWESLFERTNESIAALTENSNVNALLDQYASNQSDYLQLIMGMENVPLDMRPQDLPDGRTITSGFAGIERAVDLLINGDGGQAMAEGHFKYPGLEELMSQISGSENSFEAFNYVNIWLLYGIEEAGKALGPVLSIPALEAMNQSSLLNEFIGPLVGWAFIKQASDALMAPTIGAIYQLVENIGAASGGDLEALFNLPADVLNSYLNGYVVPETGDVFTGLLTEGGIVDLLTNEWAARAAEAITVGTAHLPVNAVDVPDPGEAGADLFDGDFLSSLFDGSIWGA</sequence>
<comment type="caution">
    <text evidence="1">The sequence shown here is derived from an EMBL/GenBank/DDBJ whole genome shotgun (WGS) entry which is preliminary data.</text>
</comment>
<organism evidence="1 2">
    <name type="scientific">Mycolicibacter algericus</name>
    <name type="common">Mycobacterium algericum</name>
    <dbReference type="NCBI Taxonomy" id="1288388"/>
    <lineage>
        <taxon>Bacteria</taxon>
        <taxon>Bacillati</taxon>
        <taxon>Actinomycetota</taxon>
        <taxon>Actinomycetes</taxon>
        <taxon>Mycobacteriales</taxon>
        <taxon>Mycobacteriaceae</taxon>
        <taxon>Mycolicibacter</taxon>
    </lineage>
</organism>
<dbReference type="AlphaFoldDB" id="A0A7I9Y6P1"/>
<evidence type="ECO:0000313" key="2">
    <source>
        <dbReference type="Proteomes" id="UP000465305"/>
    </source>
</evidence>
<dbReference type="Proteomes" id="UP000465305">
    <property type="component" value="Unassembled WGS sequence"/>
</dbReference>